<sequence>MTPRADKRHSILDGALQVFARDGYTRASIDVIAKESGVSTRTIYNHFQDKAALFQAVVSESTDTVAEAHIALIDSHFRKITDLEDDLTDFALAWTPHKTTGHTTHFALVRHIQADADHIPAPTIQAWQEAGPLRVRRHLAARLAALPGLTLDDPERAALHFVVLISPDPAYNSPTPDEPHIRSGVRAFLYGYATARPN</sequence>
<accession>A0ABN3TY52</accession>
<dbReference type="PANTHER" id="PTHR30055">
    <property type="entry name" value="HTH-TYPE TRANSCRIPTIONAL REGULATOR RUTR"/>
    <property type="match status" value="1"/>
</dbReference>
<reference evidence="4 5" key="1">
    <citation type="journal article" date="2019" name="Int. J. Syst. Evol. Microbiol.">
        <title>The Global Catalogue of Microorganisms (GCM) 10K type strain sequencing project: providing services to taxonomists for standard genome sequencing and annotation.</title>
        <authorList>
            <consortium name="The Broad Institute Genomics Platform"/>
            <consortium name="The Broad Institute Genome Sequencing Center for Infectious Disease"/>
            <person name="Wu L."/>
            <person name="Ma J."/>
        </authorList>
    </citation>
    <scope>NUCLEOTIDE SEQUENCE [LARGE SCALE GENOMIC DNA]</scope>
    <source>
        <strain evidence="4 5">JCM 8201</strain>
    </source>
</reference>
<evidence type="ECO:0000256" key="1">
    <source>
        <dbReference type="ARBA" id="ARBA00023125"/>
    </source>
</evidence>
<dbReference type="Pfam" id="PF14246">
    <property type="entry name" value="TetR_C_7"/>
    <property type="match status" value="1"/>
</dbReference>
<dbReference type="InterPro" id="IPR039536">
    <property type="entry name" value="TetR_C_Proteobacteria"/>
</dbReference>
<protein>
    <recommendedName>
        <fullName evidence="3">HTH tetR-type domain-containing protein</fullName>
    </recommendedName>
</protein>
<dbReference type="EMBL" id="BAAATZ010000003">
    <property type="protein sequence ID" value="GAA2720750.1"/>
    <property type="molecule type" value="Genomic_DNA"/>
</dbReference>
<feature type="DNA-binding region" description="H-T-H motif" evidence="2">
    <location>
        <begin position="28"/>
        <end position="47"/>
    </location>
</feature>
<dbReference type="Pfam" id="PF00440">
    <property type="entry name" value="TetR_N"/>
    <property type="match status" value="1"/>
</dbReference>
<dbReference type="InterPro" id="IPR023772">
    <property type="entry name" value="DNA-bd_HTH_TetR-type_CS"/>
</dbReference>
<comment type="caution">
    <text evidence="4">The sequence shown here is derived from an EMBL/GenBank/DDBJ whole genome shotgun (WGS) entry which is preliminary data.</text>
</comment>
<dbReference type="PROSITE" id="PS50977">
    <property type="entry name" value="HTH_TETR_2"/>
    <property type="match status" value="1"/>
</dbReference>
<dbReference type="PRINTS" id="PR00455">
    <property type="entry name" value="HTHTETR"/>
</dbReference>
<dbReference type="InterPro" id="IPR050109">
    <property type="entry name" value="HTH-type_TetR-like_transc_reg"/>
</dbReference>
<dbReference type="PROSITE" id="PS01081">
    <property type="entry name" value="HTH_TETR_1"/>
    <property type="match status" value="1"/>
</dbReference>
<dbReference type="InterPro" id="IPR009057">
    <property type="entry name" value="Homeodomain-like_sf"/>
</dbReference>
<dbReference type="SUPFAM" id="SSF46689">
    <property type="entry name" value="Homeodomain-like"/>
    <property type="match status" value="1"/>
</dbReference>
<dbReference type="RefSeq" id="WP_344448888.1">
    <property type="nucleotide sequence ID" value="NZ_BAAATZ010000003.1"/>
</dbReference>
<dbReference type="Gene3D" id="1.10.357.10">
    <property type="entry name" value="Tetracycline Repressor, domain 2"/>
    <property type="match status" value="1"/>
</dbReference>
<gene>
    <name evidence="4" type="ORF">GCM10010439_09390</name>
</gene>
<name>A0ABN3TY52_9ACTN</name>
<keyword evidence="5" id="KW-1185">Reference proteome</keyword>
<evidence type="ECO:0000259" key="3">
    <source>
        <dbReference type="PROSITE" id="PS50977"/>
    </source>
</evidence>
<evidence type="ECO:0000313" key="5">
    <source>
        <dbReference type="Proteomes" id="UP001501842"/>
    </source>
</evidence>
<dbReference type="Proteomes" id="UP001501842">
    <property type="component" value="Unassembled WGS sequence"/>
</dbReference>
<dbReference type="InterPro" id="IPR001647">
    <property type="entry name" value="HTH_TetR"/>
</dbReference>
<keyword evidence="1 2" id="KW-0238">DNA-binding</keyword>
<dbReference type="PANTHER" id="PTHR30055:SF146">
    <property type="entry name" value="HTH-TYPE TRANSCRIPTIONAL DUAL REGULATOR CECR"/>
    <property type="match status" value="1"/>
</dbReference>
<evidence type="ECO:0000256" key="2">
    <source>
        <dbReference type="PROSITE-ProRule" id="PRU00335"/>
    </source>
</evidence>
<evidence type="ECO:0000313" key="4">
    <source>
        <dbReference type="EMBL" id="GAA2720750.1"/>
    </source>
</evidence>
<proteinExistence type="predicted"/>
<feature type="domain" description="HTH tetR-type" evidence="3">
    <location>
        <begin position="5"/>
        <end position="65"/>
    </location>
</feature>
<organism evidence="4 5">
    <name type="scientific">Actinocorallia aurantiaca</name>
    <dbReference type="NCBI Taxonomy" id="46204"/>
    <lineage>
        <taxon>Bacteria</taxon>
        <taxon>Bacillati</taxon>
        <taxon>Actinomycetota</taxon>
        <taxon>Actinomycetes</taxon>
        <taxon>Streptosporangiales</taxon>
        <taxon>Thermomonosporaceae</taxon>
        <taxon>Actinocorallia</taxon>
    </lineage>
</organism>